<dbReference type="InterPro" id="IPR000504">
    <property type="entry name" value="RRM_dom"/>
</dbReference>
<dbReference type="EMBL" id="CP092875">
    <property type="protein sequence ID" value="UYV76108.1"/>
    <property type="molecule type" value="Genomic_DNA"/>
</dbReference>
<proteinExistence type="predicted"/>
<reference evidence="4 5" key="1">
    <citation type="submission" date="2022-01" db="EMBL/GenBank/DDBJ databases">
        <title>A chromosomal length assembly of Cordylochernes scorpioides.</title>
        <authorList>
            <person name="Zeh D."/>
            <person name="Zeh J."/>
        </authorList>
    </citation>
    <scope>NUCLEOTIDE SEQUENCE [LARGE SCALE GENOMIC DNA]</scope>
    <source>
        <strain evidence="4">IN4F17</strain>
        <tissue evidence="4">Whole Body</tissue>
    </source>
</reference>
<dbReference type="InterPro" id="IPR003954">
    <property type="entry name" value="RRM_euk-type"/>
</dbReference>
<dbReference type="PANTHER" id="PTHR46060">
    <property type="entry name" value="MARINER MOS1 TRANSPOSASE-LIKE PROTEIN"/>
    <property type="match status" value="1"/>
</dbReference>
<dbReference type="Gene3D" id="3.30.70.330">
    <property type="match status" value="1"/>
</dbReference>
<evidence type="ECO:0000313" key="5">
    <source>
        <dbReference type="Proteomes" id="UP001235939"/>
    </source>
</evidence>
<organism evidence="4 5">
    <name type="scientific">Cordylochernes scorpioides</name>
    <dbReference type="NCBI Taxonomy" id="51811"/>
    <lineage>
        <taxon>Eukaryota</taxon>
        <taxon>Metazoa</taxon>
        <taxon>Ecdysozoa</taxon>
        <taxon>Arthropoda</taxon>
        <taxon>Chelicerata</taxon>
        <taxon>Arachnida</taxon>
        <taxon>Pseudoscorpiones</taxon>
        <taxon>Cheliferoidea</taxon>
        <taxon>Chernetidae</taxon>
        <taxon>Cordylochernes</taxon>
    </lineage>
</organism>
<dbReference type="Pfam" id="PF00076">
    <property type="entry name" value="RRM_1"/>
    <property type="match status" value="1"/>
</dbReference>
<dbReference type="PANTHER" id="PTHR46060:SF3">
    <property type="entry name" value="PROTEIN GVQW3"/>
    <property type="match status" value="1"/>
</dbReference>
<dbReference type="Gene3D" id="1.10.10.1450">
    <property type="match status" value="1"/>
</dbReference>
<dbReference type="Gene3D" id="3.30.420.10">
    <property type="entry name" value="Ribonuclease H-like superfamily/Ribonuclease H"/>
    <property type="match status" value="1"/>
</dbReference>
<dbReference type="Pfam" id="PF17906">
    <property type="entry name" value="HTH_48"/>
    <property type="match status" value="1"/>
</dbReference>
<dbReference type="SMART" id="SM00360">
    <property type="entry name" value="RRM"/>
    <property type="match status" value="1"/>
</dbReference>
<dbReference type="SUPFAM" id="SSF54928">
    <property type="entry name" value="RNA-binding domain, RBD"/>
    <property type="match status" value="1"/>
</dbReference>
<dbReference type="InterPro" id="IPR012677">
    <property type="entry name" value="Nucleotide-bd_a/b_plait_sf"/>
</dbReference>
<evidence type="ECO:0000259" key="3">
    <source>
        <dbReference type="PROSITE" id="PS50102"/>
    </source>
</evidence>
<dbReference type="InterPro" id="IPR035979">
    <property type="entry name" value="RBD_domain_sf"/>
</dbReference>
<evidence type="ECO:0000256" key="1">
    <source>
        <dbReference type="ARBA" id="ARBA00022884"/>
    </source>
</evidence>
<dbReference type="InterPro" id="IPR052709">
    <property type="entry name" value="Transposase-MT_Hybrid"/>
</dbReference>
<evidence type="ECO:0000313" key="4">
    <source>
        <dbReference type="EMBL" id="UYV76108.1"/>
    </source>
</evidence>
<dbReference type="InterPro" id="IPR041426">
    <property type="entry name" value="Mos1_HTH"/>
</dbReference>
<evidence type="ECO:0000256" key="2">
    <source>
        <dbReference type="PROSITE-ProRule" id="PRU00176"/>
    </source>
</evidence>
<dbReference type="SMART" id="SM00361">
    <property type="entry name" value="RRM_1"/>
    <property type="match status" value="1"/>
</dbReference>
<dbReference type="Proteomes" id="UP001235939">
    <property type="component" value="Chromosome 13"/>
</dbReference>
<protein>
    <recommendedName>
        <fullName evidence="3">RRM domain-containing protein</fullName>
    </recommendedName>
</protein>
<dbReference type="InterPro" id="IPR036397">
    <property type="entry name" value="RNaseH_sf"/>
</dbReference>
<gene>
    <name evidence="4" type="ORF">LAZ67_13002555</name>
</gene>
<dbReference type="PROSITE" id="PS50102">
    <property type="entry name" value="RRM"/>
    <property type="match status" value="1"/>
</dbReference>
<dbReference type="CDD" id="cd00590">
    <property type="entry name" value="RRM_SF"/>
    <property type="match status" value="1"/>
</dbReference>
<keyword evidence="5" id="KW-1185">Reference proteome</keyword>
<name>A0ABY6L875_9ARAC</name>
<sequence>MRNLREAIRQKRPELLKNKNWLLHHDNAPAHTSLLVRDLLAKNNTIMMPPSHRIPQIWPPFQQEMDDDIILDYDDVSVGEVTKEDEAALLQDLEEVEKVEETSASMSATTESQVEPTFDTSSIYVGNVDYKVDKFDLYFAFLNSGKIRKVTFPGETYIGHKAYAYIQFDSEEAANKAVAEMNGQIMNGRELRTHVLTYFRIYKLEYIRTFSKFSMECFEKQRVCIEFCSKLVKTASETFQMLKQVFKEDALSLSRTFEWFARFKAGRTSVKVDLHTGRTLSIRNSENALKIKSSIKKTKNNYHKTWLSLLEHAKPS</sequence>
<accession>A0ABY6L875</accession>
<keyword evidence="1 2" id="KW-0694">RNA-binding</keyword>
<feature type="domain" description="RRM" evidence="3">
    <location>
        <begin position="121"/>
        <end position="198"/>
    </location>
</feature>